<evidence type="ECO:0000256" key="3">
    <source>
        <dbReference type="ARBA" id="ARBA00022989"/>
    </source>
</evidence>
<evidence type="ECO:0000313" key="10">
    <source>
        <dbReference type="Proteomes" id="UP000283509"/>
    </source>
</evidence>
<dbReference type="Gene3D" id="1.20.58.390">
    <property type="entry name" value="Neurotransmitter-gated ion-channel transmembrane domain"/>
    <property type="match status" value="1"/>
</dbReference>
<dbReference type="PROSITE" id="PS01209">
    <property type="entry name" value="LDLRA_1"/>
    <property type="match status" value="1"/>
</dbReference>
<keyword evidence="7" id="KW-0407">Ion channel</keyword>
<dbReference type="Gene3D" id="2.70.170.10">
    <property type="entry name" value="Neurotransmitter-gated ion-channel ligand-binding domain"/>
    <property type="match status" value="1"/>
</dbReference>
<dbReference type="EMBL" id="QCYY01001562">
    <property type="protein sequence ID" value="ROT77155.1"/>
    <property type="molecule type" value="Genomic_DNA"/>
</dbReference>
<dbReference type="GO" id="GO:0005230">
    <property type="term" value="F:extracellular ligand-gated monoatomic ion channel activity"/>
    <property type="evidence" value="ECO:0007669"/>
    <property type="project" value="InterPro"/>
</dbReference>
<keyword evidence="7" id="KW-0813">Transport</keyword>
<feature type="disulfide bond" evidence="6">
    <location>
        <begin position="46"/>
        <end position="58"/>
    </location>
</feature>
<dbReference type="InterPro" id="IPR038050">
    <property type="entry name" value="Neuro_actylchol_rec"/>
</dbReference>
<dbReference type="Pfam" id="PF00057">
    <property type="entry name" value="Ldl_recept_a"/>
    <property type="match status" value="1"/>
</dbReference>
<dbReference type="InterPro" id="IPR036055">
    <property type="entry name" value="LDL_receptor-like_sf"/>
</dbReference>
<dbReference type="AlphaFoldDB" id="A0A423TL34"/>
<comment type="caution">
    <text evidence="7">Lacks conserved residue(s) required for the propagation of feature annotation.</text>
</comment>
<dbReference type="PROSITE" id="PS00236">
    <property type="entry name" value="NEUROTR_ION_CHANNEL"/>
    <property type="match status" value="1"/>
</dbReference>
<dbReference type="SUPFAM" id="SSF90112">
    <property type="entry name" value="Neurotransmitter-gated ion-channel transmembrane pore"/>
    <property type="match status" value="1"/>
</dbReference>
<comment type="caution">
    <text evidence="9">The sequence shown here is derived from an EMBL/GenBank/DDBJ whole genome shotgun (WGS) entry which is preliminary data.</text>
</comment>
<dbReference type="GO" id="GO:0004888">
    <property type="term" value="F:transmembrane signaling receptor activity"/>
    <property type="evidence" value="ECO:0007669"/>
    <property type="project" value="InterPro"/>
</dbReference>
<dbReference type="PANTHER" id="PTHR18945">
    <property type="entry name" value="NEUROTRANSMITTER GATED ION CHANNEL"/>
    <property type="match status" value="1"/>
</dbReference>
<evidence type="ECO:0000256" key="6">
    <source>
        <dbReference type="PROSITE-ProRule" id="PRU00124"/>
    </source>
</evidence>
<evidence type="ECO:0000256" key="5">
    <source>
        <dbReference type="ARBA" id="ARBA00023157"/>
    </source>
</evidence>
<evidence type="ECO:0000256" key="7">
    <source>
        <dbReference type="RuleBase" id="RU000687"/>
    </source>
</evidence>
<feature type="transmembrane region" description="Helical" evidence="7">
    <location>
        <begin position="334"/>
        <end position="351"/>
    </location>
</feature>
<dbReference type="STRING" id="6689.A0A423TL34"/>
<feature type="transmembrane region" description="Helical" evidence="7">
    <location>
        <begin position="300"/>
        <end position="322"/>
    </location>
</feature>
<dbReference type="SUPFAM" id="SSF57424">
    <property type="entry name" value="LDL receptor-like module"/>
    <property type="match status" value="1"/>
</dbReference>
<dbReference type="InterPro" id="IPR018000">
    <property type="entry name" value="Neurotransmitter_ion_chnl_CS"/>
</dbReference>
<feature type="disulfide bond" evidence="6">
    <location>
        <begin position="65"/>
        <end position="80"/>
    </location>
</feature>
<keyword evidence="2 7" id="KW-0812">Transmembrane</keyword>
<organism evidence="9 10">
    <name type="scientific">Penaeus vannamei</name>
    <name type="common">Whiteleg shrimp</name>
    <name type="synonym">Litopenaeus vannamei</name>
    <dbReference type="NCBI Taxonomy" id="6689"/>
    <lineage>
        <taxon>Eukaryota</taxon>
        <taxon>Metazoa</taxon>
        <taxon>Ecdysozoa</taxon>
        <taxon>Arthropoda</taxon>
        <taxon>Crustacea</taxon>
        <taxon>Multicrustacea</taxon>
        <taxon>Malacostraca</taxon>
        <taxon>Eumalacostraca</taxon>
        <taxon>Eucarida</taxon>
        <taxon>Decapoda</taxon>
        <taxon>Dendrobranchiata</taxon>
        <taxon>Penaeoidea</taxon>
        <taxon>Penaeidae</taxon>
        <taxon>Penaeus</taxon>
    </lineage>
</organism>
<dbReference type="InterPro" id="IPR036719">
    <property type="entry name" value="Neuro-gated_channel_TM_sf"/>
</dbReference>
<dbReference type="Gene3D" id="4.10.400.10">
    <property type="entry name" value="Low-density Lipoprotein Receptor"/>
    <property type="match status" value="1"/>
</dbReference>
<dbReference type="InterPro" id="IPR023415">
    <property type="entry name" value="LDLR_class-A_CS"/>
</dbReference>
<keyword evidence="3 7" id="KW-1133">Transmembrane helix</keyword>
<feature type="disulfide bond" evidence="6">
    <location>
        <begin position="53"/>
        <end position="71"/>
    </location>
</feature>
<comment type="similarity">
    <text evidence="7">Belongs to the ligand-gated ion channel (TC 1.A.9) family.</text>
</comment>
<proteinExistence type="inferred from homology"/>
<reference evidence="9 10" key="1">
    <citation type="submission" date="2018-04" db="EMBL/GenBank/DDBJ databases">
        <authorList>
            <person name="Zhang X."/>
            <person name="Yuan J."/>
            <person name="Li F."/>
            <person name="Xiang J."/>
        </authorList>
    </citation>
    <scope>NUCLEOTIDE SEQUENCE [LARGE SCALE GENOMIC DNA]</scope>
    <source>
        <tissue evidence="9">Muscle</tissue>
    </source>
</reference>
<name>A0A423TL34_PENVA</name>
<dbReference type="InterPro" id="IPR006201">
    <property type="entry name" value="Neur_channel"/>
</dbReference>
<evidence type="ECO:0000313" key="9">
    <source>
        <dbReference type="EMBL" id="ROT77155.1"/>
    </source>
</evidence>
<reference evidence="9 10" key="2">
    <citation type="submission" date="2019-01" db="EMBL/GenBank/DDBJ databases">
        <title>The decoding of complex shrimp genome reveals the adaptation for benthos swimmer, frequently molting mechanism and breeding impact on genome.</title>
        <authorList>
            <person name="Sun Y."/>
            <person name="Gao Y."/>
            <person name="Yu Y."/>
        </authorList>
    </citation>
    <scope>NUCLEOTIDE SEQUENCE [LARGE SCALE GENOMIC DNA]</scope>
    <source>
        <tissue evidence="9">Muscle</tissue>
    </source>
</reference>
<dbReference type="GO" id="GO:0016020">
    <property type="term" value="C:membrane"/>
    <property type="evidence" value="ECO:0007669"/>
    <property type="project" value="UniProtKB-SubCell"/>
</dbReference>
<evidence type="ECO:0000259" key="8">
    <source>
        <dbReference type="Pfam" id="PF02931"/>
    </source>
</evidence>
<dbReference type="InterPro" id="IPR002172">
    <property type="entry name" value="LDrepeatLR_classA_rpt"/>
</dbReference>
<dbReference type="Proteomes" id="UP000283509">
    <property type="component" value="Unassembled WGS sequence"/>
</dbReference>
<dbReference type="Pfam" id="PF02931">
    <property type="entry name" value="Neur_chan_LBD"/>
    <property type="match status" value="1"/>
</dbReference>
<evidence type="ECO:0000256" key="1">
    <source>
        <dbReference type="ARBA" id="ARBA00004141"/>
    </source>
</evidence>
<protein>
    <submittedName>
        <fullName evidence="9">Ligand-gated ion channel 50</fullName>
    </submittedName>
</protein>
<dbReference type="InterPro" id="IPR036734">
    <property type="entry name" value="Neur_chan_lig-bd_sf"/>
</dbReference>
<keyword evidence="10" id="KW-1185">Reference proteome</keyword>
<keyword evidence="7" id="KW-0406">Ion transport</keyword>
<dbReference type="PROSITE" id="PS50068">
    <property type="entry name" value="LDLRA_2"/>
    <property type="match status" value="1"/>
</dbReference>
<keyword evidence="4 7" id="KW-0472">Membrane</keyword>
<feature type="domain" description="Neurotransmitter-gated ion-channel ligand-binding" evidence="8">
    <location>
        <begin position="87"/>
        <end position="249"/>
    </location>
</feature>
<sequence length="412" mass="47506">MRTHLAAPRSRSFVRPVQVALVDCLEIAYHSRWLSQGHPVLLLTICQSHEFTCTDGSCIPKTKRCDLSLDCHDKSDESDCDRVLIPEGYSTSLPPPKINQEPVPFRSSVLIRTIRSIDIANFKISVDLAFVLMWRDTRLLYRNLQEDRRSNKLNDWRSIWVPSLKITDMTQGSVEANPFNTAAFVVKMAEPVPDDDSTIYEDYMYSGAENYVRFQEEMTVNFACSFDLVMYPFDQQKCYLAFEIHDYDLSLGYFVLEANESRFIGDRHLMEYVLDGERTFVYNDHNASHVAVELKFRNQFLYYVGNVFIPSLMLTILCYVTLFFDEDDFNDRIMVSLTSLLVLVTLFSNSGKSIPKTAYFKQHRRAVVQCWRSSRGDFFIIPDSISLSEIEECPESKRGTDTPAIERAAKGM</sequence>
<comment type="subcellular location">
    <subcellularLocation>
        <location evidence="1">Membrane</location>
        <topology evidence="1">Multi-pass membrane protein</topology>
    </subcellularLocation>
</comment>
<accession>A0A423TL34</accession>
<dbReference type="CDD" id="cd00112">
    <property type="entry name" value="LDLa"/>
    <property type="match status" value="1"/>
</dbReference>
<dbReference type="OrthoDB" id="6365990at2759"/>
<dbReference type="SMART" id="SM00192">
    <property type="entry name" value="LDLa"/>
    <property type="match status" value="1"/>
</dbReference>
<dbReference type="PRINTS" id="PR00252">
    <property type="entry name" value="NRIONCHANNEL"/>
</dbReference>
<evidence type="ECO:0000256" key="4">
    <source>
        <dbReference type="ARBA" id="ARBA00023136"/>
    </source>
</evidence>
<evidence type="ECO:0000256" key="2">
    <source>
        <dbReference type="ARBA" id="ARBA00022692"/>
    </source>
</evidence>
<dbReference type="InterPro" id="IPR006202">
    <property type="entry name" value="Neur_chan_lig-bd"/>
</dbReference>
<gene>
    <name evidence="9" type="ORF">C7M84_004184</name>
</gene>
<keyword evidence="5 6" id="KW-1015">Disulfide bond</keyword>
<dbReference type="SUPFAM" id="SSF63712">
    <property type="entry name" value="Nicotinic receptor ligand binding domain-like"/>
    <property type="match status" value="1"/>
</dbReference>